<dbReference type="InterPro" id="IPR020846">
    <property type="entry name" value="MFS_dom"/>
</dbReference>
<comment type="subcellular location">
    <subcellularLocation>
        <location evidence="1">Cell membrane</location>
        <topology evidence="1">Multi-pass membrane protein</topology>
    </subcellularLocation>
</comment>
<dbReference type="InterPro" id="IPR011701">
    <property type="entry name" value="MFS"/>
</dbReference>
<sequence length="386" mass="41334">MGLKVKLLVSGLFLIVFVIGADSFIIAPLLPAIERSFQITVSQAVFSVSIYACCYAIGAPLLGPFGDRYSRKRLLLIGIGSFLIGSLGCALAVNIMSFYVFRAFAGIGAALTLPNIWALIGQTFHGQQLNLIMGITMSALSLSIAIGVPLGAGLAQLANWHLVFWISAVLAIGTLIGLWFVVPTSQLIVKPQRLTYLHSFKLIFKVRRTSLILTTTLVWMLGFYLVYTFLGIYAAHQFGLSSFQVGSLFSIYGFSNFVASFLSGYVSVKLGALRAVQLNGGLSALFIVSLGFNHQRMVLLAICLVLLAFVQGFGVTALNTAVVNLIPSQRSTVMAFNSSFLYLGLTLSSVLGGLLYTTIGFSGICVVASIALLLAVVVVYVVAHTN</sequence>
<gene>
    <name evidence="9" type="ORF">ACFP3T_09655</name>
</gene>
<feature type="transmembrane region" description="Helical" evidence="7">
    <location>
        <begin position="7"/>
        <end position="29"/>
    </location>
</feature>
<keyword evidence="3" id="KW-1003">Cell membrane</keyword>
<dbReference type="CDD" id="cd17324">
    <property type="entry name" value="MFS_NepI_like"/>
    <property type="match status" value="1"/>
</dbReference>
<evidence type="ECO:0000256" key="6">
    <source>
        <dbReference type="ARBA" id="ARBA00023136"/>
    </source>
</evidence>
<evidence type="ECO:0000313" key="9">
    <source>
        <dbReference type="EMBL" id="MFC6164933.1"/>
    </source>
</evidence>
<dbReference type="Proteomes" id="UP001596253">
    <property type="component" value="Unassembled WGS sequence"/>
</dbReference>
<feature type="transmembrane region" description="Helical" evidence="7">
    <location>
        <begin position="361"/>
        <end position="383"/>
    </location>
</feature>
<dbReference type="EMBL" id="JBHSSD010000041">
    <property type="protein sequence ID" value="MFC6164933.1"/>
    <property type="molecule type" value="Genomic_DNA"/>
</dbReference>
<evidence type="ECO:0000256" key="5">
    <source>
        <dbReference type="ARBA" id="ARBA00022989"/>
    </source>
</evidence>
<feature type="transmembrane region" description="Helical" evidence="7">
    <location>
        <begin position="162"/>
        <end position="189"/>
    </location>
</feature>
<name>A0ABW1R9X4_9LACO</name>
<feature type="transmembrane region" description="Helical" evidence="7">
    <location>
        <begin position="334"/>
        <end position="355"/>
    </location>
</feature>
<feature type="transmembrane region" description="Helical" evidence="7">
    <location>
        <begin position="210"/>
        <end position="235"/>
    </location>
</feature>
<feature type="domain" description="Major facilitator superfamily (MFS) profile" evidence="8">
    <location>
        <begin position="8"/>
        <end position="386"/>
    </location>
</feature>
<dbReference type="Pfam" id="PF07690">
    <property type="entry name" value="MFS_1"/>
    <property type="match status" value="1"/>
</dbReference>
<organism evidence="9 10">
    <name type="scientific">Lactiplantibacillus dongliensis</name>
    <dbReference type="NCBI Taxonomy" id="2559919"/>
    <lineage>
        <taxon>Bacteria</taxon>
        <taxon>Bacillati</taxon>
        <taxon>Bacillota</taxon>
        <taxon>Bacilli</taxon>
        <taxon>Lactobacillales</taxon>
        <taxon>Lactobacillaceae</taxon>
        <taxon>Lactiplantibacillus</taxon>
    </lineage>
</organism>
<evidence type="ECO:0000256" key="4">
    <source>
        <dbReference type="ARBA" id="ARBA00022692"/>
    </source>
</evidence>
<proteinExistence type="predicted"/>
<comment type="caution">
    <text evidence="9">The sequence shown here is derived from an EMBL/GenBank/DDBJ whole genome shotgun (WGS) entry which is preliminary data.</text>
</comment>
<accession>A0ABW1R9X4</accession>
<dbReference type="PANTHER" id="PTHR43124">
    <property type="entry name" value="PURINE EFFLUX PUMP PBUE"/>
    <property type="match status" value="1"/>
</dbReference>
<dbReference type="PROSITE" id="PS50850">
    <property type="entry name" value="MFS"/>
    <property type="match status" value="1"/>
</dbReference>
<keyword evidence="10" id="KW-1185">Reference proteome</keyword>
<feature type="transmembrane region" description="Helical" evidence="7">
    <location>
        <begin position="131"/>
        <end position="150"/>
    </location>
</feature>
<dbReference type="InterPro" id="IPR036259">
    <property type="entry name" value="MFS_trans_sf"/>
</dbReference>
<keyword evidence="2" id="KW-0813">Transport</keyword>
<feature type="transmembrane region" description="Helical" evidence="7">
    <location>
        <begin position="41"/>
        <end position="62"/>
    </location>
</feature>
<feature type="transmembrane region" description="Helical" evidence="7">
    <location>
        <begin position="74"/>
        <end position="93"/>
    </location>
</feature>
<evidence type="ECO:0000259" key="8">
    <source>
        <dbReference type="PROSITE" id="PS50850"/>
    </source>
</evidence>
<feature type="transmembrane region" description="Helical" evidence="7">
    <location>
        <begin position="298"/>
        <end position="322"/>
    </location>
</feature>
<feature type="transmembrane region" description="Helical" evidence="7">
    <location>
        <begin position="99"/>
        <end position="119"/>
    </location>
</feature>
<keyword evidence="6 7" id="KW-0472">Membrane</keyword>
<dbReference type="PANTHER" id="PTHR43124:SF3">
    <property type="entry name" value="CHLORAMPHENICOL EFFLUX PUMP RV0191"/>
    <property type="match status" value="1"/>
</dbReference>
<evidence type="ECO:0000256" key="3">
    <source>
        <dbReference type="ARBA" id="ARBA00022475"/>
    </source>
</evidence>
<evidence type="ECO:0000256" key="1">
    <source>
        <dbReference type="ARBA" id="ARBA00004651"/>
    </source>
</evidence>
<keyword evidence="5 7" id="KW-1133">Transmembrane helix</keyword>
<reference evidence="10" key="1">
    <citation type="journal article" date="2019" name="Int. J. Syst. Evol. Microbiol.">
        <title>The Global Catalogue of Microorganisms (GCM) 10K type strain sequencing project: providing services to taxonomists for standard genome sequencing and annotation.</title>
        <authorList>
            <consortium name="The Broad Institute Genomics Platform"/>
            <consortium name="The Broad Institute Genome Sequencing Center for Infectious Disease"/>
            <person name="Wu L."/>
            <person name="Ma J."/>
        </authorList>
    </citation>
    <scope>NUCLEOTIDE SEQUENCE [LARGE SCALE GENOMIC DNA]</scope>
    <source>
        <strain evidence="10">CCM 8932</strain>
    </source>
</reference>
<dbReference type="RefSeq" id="WP_223877295.1">
    <property type="nucleotide sequence ID" value="NZ_BJDK01000009.1"/>
</dbReference>
<dbReference type="SUPFAM" id="SSF103473">
    <property type="entry name" value="MFS general substrate transporter"/>
    <property type="match status" value="1"/>
</dbReference>
<keyword evidence="4 7" id="KW-0812">Transmembrane</keyword>
<dbReference type="InterPro" id="IPR050189">
    <property type="entry name" value="MFS_Efflux_Transporters"/>
</dbReference>
<evidence type="ECO:0000256" key="7">
    <source>
        <dbReference type="SAM" id="Phobius"/>
    </source>
</evidence>
<feature type="transmembrane region" description="Helical" evidence="7">
    <location>
        <begin position="247"/>
        <end position="268"/>
    </location>
</feature>
<evidence type="ECO:0000256" key="2">
    <source>
        <dbReference type="ARBA" id="ARBA00022448"/>
    </source>
</evidence>
<evidence type="ECO:0000313" key="10">
    <source>
        <dbReference type="Proteomes" id="UP001596253"/>
    </source>
</evidence>
<protein>
    <submittedName>
        <fullName evidence="9">MFS transporter</fullName>
    </submittedName>
</protein>
<feature type="transmembrane region" description="Helical" evidence="7">
    <location>
        <begin position="275"/>
        <end position="292"/>
    </location>
</feature>
<dbReference type="Gene3D" id="1.20.1250.20">
    <property type="entry name" value="MFS general substrate transporter like domains"/>
    <property type="match status" value="2"/>
</dbReference>